<comment type="catalytic activity">
    <reaction evidence="1">
        <text>3-hydroxy-2-methylpropanoyl-CoA + H2O = 3-hydroxy-2-methylpropanoate + CoA + H(+)</text>
        <dbReference type="Rhea" id="RHEA:20888"/>
        <dbReference type="ChEBI" id="CHEBI:11805"/>
        <dbReference type="ChEBI" id="CHEBI:15377"/>
        <dbReference type="ChEBI" id="CHEBI:15378"/>
        <dbReference type="ChEBI" id="CHEBI:57287"/>
        <dbReference type="ChEBI" id="CHEBI:57340"/>
        <dbReference type="EC" id="3.1.2.4"/>
    </reaction>
</comment>
<sequence>MTASQDPVVFDTRPTADDHLLGIARLNQPRSLNALSLDMIRLLHKQLSRWAEDDRIVAVWLEGSGEKAFCAGGDIVALYKAMTGDNENSLDAGVAFFTEEYQLDYQIHDYPKPIIAWGHGVVMGGGIGLFVGASHRIVTETARIAMPESSIGLYPDVGASWFLNRMPGRTGLFLGITGASMNAADALYVGLADHYIEQGQREALLEAICQSEALAAHPRATIDEACAEMAKLALRSLPESPLCSARDEIDELTDATELKAVTQQLAGYSGEATILQKAAEAVRKASPTSMAIFWRQWQRAAHEDLETVFQQELQLSIRCLQLGEFAEGVRALLIDKDKNPKWRYQTVAELEPEWIDRFFATA</sequence>
<dbReference type="Proteomes" id="UP001501337">
    <property type="component" value="Unassembled WGS sequence"/>
</dbReference>
<accession>A0ABP7PQA6</accession>
<feature type="domain" description="Enoyl-CoA hydratase/isomerase" evidence="4">
    <location>
        <begin position="22"/>
        <end position="359"/>
    </location>
</feature>
<dbReference type="Pfam" id="PF16113">
    <property type="entry name" value="ECH_2"/>
    <property type="match status" value="1"/>
</dbReference>
<dbReference type="NCBIfam" id="NF004127">
    <property type="entry name" value="PRK05617.1"/>
    <property type="match status" value="1"/>
</dbReference>
<dbReference type="InterPro" id="IPR045004">
    <property type="entry name" value="ECH_dom"/>
</dbReference>
<evidence type="ECO:0000313" key="6">
    <source>
        <dbReference type="Proteomes" id="UP001501337"/>
    </source>
</evidence>
<gene>
    <name evidence="5" type="ORF">GCM10022278_27710</name>
</gene>
<dbReference type="InterPro" id="IPR029045">
    <property type="entry name" value="ClpP/crotonase-like_dom_sf"/>
</dbReference>
<dbReference type="EC" id="3.1.2.4" evidence="2"/>
<dbReference type="CDD" id="cd06558">
    <property type="entry name" value="crotonase-like"/>
    <property type="match status" value="1"/>
</dbReference>
<comment type="caution">
    <text evidence="5">The sequence shown here is derived from an EMBL/GenBank/DDBJ whole genome shotgun (WGS) entry which is preliminary data.</text>
</comment>
<dbReference type="PANTHER" id="PTHR43176:SF3">
    <property type="entry name" value="3-HYDROXYISOBUTYRYL-COA HYDROLASE, MITOCHONDRIAL"/>
    <property type="match status" value="1"/>
</dbReference>
<evidence type="ECO:0000313" key="5">
    <source>
        <dbReference type="EMBL" id="GAA3968361.1"/>
    </source>
</evidence>
<dbReference type="Gene3D" id="3.90.226.10">
    <property type="entry name" value="2-enoyl-CoA Hydratase, Chain A, domain 1"/>
    <property type="match status" value="1"/>
</dbReference>
<dbReference type="EMBL" id="BAABBO010000011">
    <property type="protein sequence ID" value="GAA3968361.1"/>
    <property type="molecule type" value="Genomic_DNA"/>
</dbReference>
<keyword evidence="6" id="KW-1185">Reference proteome</keyword>
<name>A0ABP7PQA6_9GAMM</name>
<evidence type="ECO:0000256" key="3">
    <source>
        <dbReference type="ARBA" id="ARBA00022801"/>
    </source>
</evidence>
<evidence type="ECO:0000259" key="4">
    <source>
        <dbReference type="Pfam" id="PF16113"/>
    </source>
</evidence>
<protein>
    <recommendedName>
        <fullName evidence="2">3-hydroxyisobutyryl-CoA hydrolase</fullName>
        <ecNumber evidence="2">3.1.2.4</ecNumber>
    </recommendedName>
</protein>
<dbReference type="InterPro" id="IPR032259">
    <property type="entry name" value="HIBYL-CoA-H"/>
</dbReference>
<evidence type="ECO:0000256" key="1">
    <source>
        <dbReference type="ARBA" id="ARBA00001709"/>
    </source>
</evidence>
<dbReference type="SUPFAM" id="SSF52096">
    <property type="entry name" value="ClpP/crotonase"/>
    <property type="match status" value="1"/>
</dbReference>
<dbReference type="RefSeq" id="WP_344807345.1">
    <property type="nucleotide sequence ID" value="NZ_BAABBO010000011.1"/>
</dbReference>
<keyword evidence="3" id="KW-0378">Hydrolase</keyword>
<proteinExistence type="predicted"/>
<organism evidence="5 6">
    <name type="scientific">Allohahella marinimesophila</name>
    <dbReference type="NCBI Taxonomy" id="1054972"/>
    <lineage>
        <taxon>Bacteria</taxon>
        <taxon>Pseudomonadati</taxon>
        <taxon>Pseudomonadota</taxon>
        <taxon>Gammaproteobacteria</taxon>
        <taxon>Oceanospirillales</taxon>
        <taxon>Hahellaceae</taxon>
        <taxon>Allohahella</taxon>
    </lineage>
</organism>
<reference evidence="6" key="1">
    <citation type="journal article" date="2019" name="Int. J. Syst. Evol. Microbiol.">
        <title>The Global Catalogue of Microorganisms (GCM) 10K type strain sequencing project: providing services to taxonomists for standard genome sequencing and annotation.</title>
        <authorList>
            <consortium name="The Broad Institute Genomics Platform"/>
            <consortium name="The Broad Institute Genome Sequencing Center for Infectious Disease"/>
            <person name="Wu L."/>
            <person name="Ma J."/>
        </authorList>
    </citation>
    <scope>NUCLEOTIDE SEQUENCE [LARGE SCALE GENOMIC DNA]</scope>
    <source>
        <strain evidence="6">JCM 17555</strain>
    </source>
</reference>
<dbReference type="PANTHER" id="PTHR43176">
    <property type="entry name" value="3-HYDROXYISOBUTYRYL-COA HYDROLASE-RELATED"/>
    <property type="match status" value="1"/>
</dbReference>
<evidence type="ECO:0000256" key="2">
    <source>
        <dbReference type="ARBA" id="ARBA00011915"/>
    </source>
</evidence>